<proteinExistence type="inferred from homology"/>
<keyword evidence="4" id="KW-1185">Reference proteome</keyword>
<sequence>MIMSHSFINSGAHAPIPTARDLPAAVLFPRLSTNFPDDPRRHARFRRLSLSSSRGRTSIAAAFDFKGGQGMNNFHDVELEVRDYELDQYGVVNNAIYASYCQHGETDLFMYLWHLDSYRFSTTDLMIFSGRHELLLRMGVSADEVARAGDALALTELSLKFIAPLRSGDRFLLRVRVYDSSATRMFFEHFIYKLPNLEPILEAKATAVWLDKNYRPVRIPVDVKAKFTQFLRHGDTN</sequence>
<organism evidence="3 4">
    <name type="scientific">Striga asiatica</name>
    <name type="common">Asiatic witchweed</name>
    <name type="synonym">Buchnera asiatica</name>
    <dbReference type="NCBI Taxonomy" id="4170"/>
    <lineage>
        <taxon>Eukaryota</taxon>
        <taxon>Viridiplantae</taxon>
        <taxon>Streptophyta</taxon>
        <taxon>Embryophyta</taxon>
        <taxon>Tracheophyta</taxon>
        <taxon>Spermatophyta</taxon>
        <taxon>Magnoliopsida</taxon>
        <taxon>eudicotyledons</taxon>
        <taxon>Gunneridae</taxon>
        <taxon>Pentapetalae</taxon>
        <taxon>asterids</taxon>
        <taxon>lamiids</taxon>
        <taxon>Lamiales</taxon>
        <taxon>Orobanchaceae</taxon>
        <taxon>Buchnereae</taxon>
        <taxon>Striga</taxon>
    </lineage>
</organism>
<dbReference type="GO" id="GO:0016297">
    <property type="term" value="F:fatty acyl-[ACP] hydrolase activity"/>
    <property type="evidence" value="ECO:0007669"/>
    <property type="project" value="TreeGrafter"/>
</dbReference>
<protein>
    <submittedName>
        <fullName evidence="3">Thioesterase superfamily protein</fullName>
    </submittedName>
</protein>
<dbReference type="InterPro" id="IPR029069">
    <property type="entry name" value="HotDog_dom_sf"/>
</dbReference>
<dbReference type="OrthoDB" id="588330at2759"/>
<dbReference type="Gene3D" id="3.10.129.10">
    <property type="entry name" value="Hotdog Thioesterase"/>
    <property type="match status" value="1"/>
</dbReference>
<evidence type="ECO:0000256" key="1">
    <source>
        <dbReference type="ARBA" id="ARBA00005953"/>
    </source>
</evidence>
<gene>
    <name evidence="3" type="ORF">STAS_05803</name>
</gene>
<keyword evidence="2" id="KW-0378">Hydrolase</keyword>
<evidence type="ECO:0000313" key="3">
    <source>
        <dbReference type="EMBL" id="GER29897.1"/>
    </source>
</evidence>
<dbReference type="GO" id="GO:0009507">
    <property type="term" value="C:chloroplast"/>
    <property type="evidence" value="ECO:0007669"/>
    <property type="project" value="TreeGrafter"/>
</dbReference>
<comment type="caution">
    <text evidence="3">The sequence shown here is derived from an EMBL/GenBank/DDBJ whole genome shotgun (WGS) entry which is preliminary data.</text>
</comment>
<dbReference type="SUPFAM" id="SSF54637">
    <property type="entry name" value="Thioesterase/thiol ester dehydrase-isomerase"/>
    <property type="match status" value="1"/>
</dbReference>
<dbReference type="PANTHER" id="PTHR31793">
    <property type="entry name" value="4-HYDROXYBENZOYL-COA THIOESTERASE FAMILY MEMBER"/>
    <property type="match status" value="1"/>
</dbReference>
<reference evidence="4" key="1">
    <citation type="journal article" date="2019" name="Curr. Biol.">
        <title>Genome Sequence of Striga asiatica Provides Insight into the Evolution of Plant Parasitism.</title>
        <authorList>
            <person name="Yoshida S."/>
            <person name="Kim S."/>
            <person name="Wafula E.K."/>
            <person name="Tanskanen J."/>
            <person name="Kim Y.M."/>
            <person name="Honaas L."/>
            <person name="Yang Z."/>
            <person name="Spallek T."/>
            <person name="Conn C.E."/>
            <person name="Ichihashi Y."/>
            <person name="Cheong K."/>
            <person name="Cui S."/>
            <person name="Der J.P."/>
            <person name="Gundlach H."/>
            <person name="Jiao Y."/>
            <person name="Hori C."/>
            <person name="Ishida J.K."/>
            <person name="Kasahara H."/>
            <person name="Kiba T."/>
            <person name="Kim M.S."/>
            <person name="Koo N."/>
            <person name="Laohavisit A."/>
            <person name="Lee Y.H."/>
            <person name="Lumba S."/>
            <person name="McCourt P."/>
            <person name="Mortimer J.C."/>
            <person name="Mutuku J.M."/>
            <person name="Nomura T."/>
            <person name="Sasaki-Sekimoto Y."/>
            <person name="Seto Y."/>
            <person name="Wang Y."/>
            <person name="Wakatake T."/>
            <person name="Sakakibara H."/>
            <person name="Demura T."/>
            <person name="Yamaguchi S."/>
            <person name="Yoneyama K."/>
            <person name="Manabe R.I."/>
            <person name="Nelson D.C."/>
            <person name="Schulman A.H."/>
            <person name="Timko M.P."/>
            <person name="dePamphilis C.W."/>
            <person name="Choi D."/>
            <person name="Shirasu K."/>
        </authorList>
    </citation>
    <scope>NUCLEOTIDE SEQUENCE [LARGE SCALE GENOMIC DNA]</scope>
    <source>
        <strain evidence="4">cv. UVA1</strain>
    </source>
</reference>
<dbReference type="Proteomes" id="UP000325081">
    <property type="component" value="Unassembled WGS sequence"/>
</dbReference>
<evidence type="ECO:0000256" key="2">
    <source>
        <dbReference type="ARBA" id="ARBA00022801"/>
    </source>
</evidence>
<comment type="similarity">
    <text evidence="1">Belongs to the 4-hydroxybenzoyl-CoA thioesterase family.</text>
</comment>
<dbReference type="PANTHER" id="PTHR31793:SF27">
    <property type="entry name" value="NOVEL THIOESTERASE SUPERFAMILY DOMAIN AND SAPOSIN A-TYPE DOMAIN CONTAINING PROTEIN (0610012H03RIK)"/>
    <property type="match status" value="1"/>
</dbReference>
<name>A0A5A7PBV8_STRAF</name>
<dbReference type="InterPro" id="IPR050563">
    <property type="entry name" value="4-hydroxybenzoyl-CoA_TE"/>
</dbReference>
<dbReference type="CDD" id="cd00586">
    <property type="entry name" value="4HBT"/>
    <property type="match status" value="1"/>
</dbReference>
<dbReference type="EMBL" id="BKCP01004294">
    <property type="protein sequence ID" value="GER29897.1"/>
    <property type="molecule type" value="Genomic_DNA"/>
</dbReference>
<evidence type="ECO:0000313" key="4">
    <source>
        <dbReference type="Proteomes" id="UP000325081"/>
    </source>
</evidence>
<accession>A0A5A7PBV8</accession>
<dbReference type="AlphaFoldDB" id="A0A5A7PBV8"/>
<dbReference type="Pfam" id="PF13279">
    <property type="entry name" value="4HBT_2"/>
    <property type="match status" value="1"/>
</dbReference>